<gene>
    <name evidence="1" type="ORF">FNU76_00060</name>
</gene>
<keyword evidence="2" id="KW-1185">Reference proteome</keyword>
<protein>
    <submittedName>
        <fullName evidence="1">CesD/SycD/LcrH family type III secretion system chaperone</fullName>
    </submittedName>
</protein>
<dbReference type="Pfam" id="PF14559">
    <property type="entry name" value="TPR_19"/>
    <property type="match status" value="1"/>
</dbReference>
<dbReference type="Gene3D" id="1.25.40.10">
    <property type="entry name" value="Tetratricopeptide repeat domain"/>
    <property type="match status" value="1"/>
</dbReference>
<dbReference type="PRINTS" id="PR01595">
    <property type="entry name" value="SYCDCHAPRONE"/>
</dbReference>
<accession>A0A516S9N0</accession>
<dbReference type="AlphaFoldDB" id="A0A516S9N0"/>
<dbReference type="SUPFAM" id="SSF48452">
    <property type="entry name" value="TPR-like"/>
    <property type="match status" value="1"/>
</dbReference>
<dbReference type="Proteomes" id="UP000317550">
    <property type="component" value="Chromosome"/>
</dbReference>
<dbReference type="InterPro" id="IPR005415">
    <property type="entry name" value="T3SS_Ca_resp_chp_LcrH/SycD"/>
</dbReference>
<organism evidence="1 2">
    <name type="scientific">Chitinimonas arctica</name>
    <dbReference type="NCBI Taxonomy" id="2594795"/>
    <lineage>
        <taxon>Bacteria</taxon>
        <taxon>Pseudomonadati</taxon>
        <taxon>Pseudomonadota</taxon>
        <taxon>Betaproteobacteria</taxon>
        <taxon>Neisseriales</taxon>
        <taxon>Chitinibacteraceae</taxon>
        <taxon>Chitinimonas</taxon>
    </lineage>
</organism>
<dbReference type="EMBL" id="CP041730">
    <property type="protein sequence ID" value="QDQ24861.1"/>
    <property type="molecule type" value="Genomic_DNA"/>
</dbReference>
<name>A0A516S9N0_9NEIS</name>
<sequence>MNPKGPIEDLPPFQASQLQALFEQGISLAEASNITPQALEDKYRIAYDHCQAGEFDLALPHFVQLVTLQPYDRRFHLGLGIAMKQEGQYEQAAQSLTVALLMDACDPAPTVQIAECLIKMDMLVGAREALQTAIQQSYIDAKHTPLREYAQSMLDSI</sequence>
<dbReference type="OrthoDB" id="6480383at2"/>
<reference evidence="2" key="1">
    <citation type="submission" date="2019-07" db="EMBL/GenBank/DDBJ databases">
        <title>Chitinimonas sp. nov., isolated from Ny-Alesund, arctica soil.</title>
        <authorList>
            <person name="Xu Q."/>
            <person name="Peng F."/>
        </authorList>
    </citation>
    <scope>NUCLEOTIDE SEQUENCE [LARGE SCALE GENOMIC DNA]</scope>
    <source>
        <strain evidence="2">R3-44</strain>
    </source>
</reference>
<dbReference type="RefSeq" id="WP_143855786.1">
    <property type="nucleotide sequence ID" value="NZ_CP041730.1"/>
</dbReference>
<dbReference type="KEGG" id="cari:FNU76_00060"/>
<dbReference type="NCBIfam" id="TIGR02552">
    <property type="entry name" value="LcrH_SycD"/>
    <property type="match status" value="1"/>
</dbReference>
<dbReference type="InterPro" id="IPR011990">
    <property type="entry name" value="TPR-like_helical_dom_sf"/>
</dbReference>
<evidence type="ECO:0000313" key="2">
    <source>
        <dbReference type="Proteomes" id="UP000317550"/>
    </source>
</evidence>
<evidence type="ECO:0000313" key="1">
    <source>
        <dbReference type="EMBL" id="QDQ24861.1"/>
    </source>
</evidence>
<proteinExistence type="predicted"/>